<evidence type="ECO:0000313" key="4">
    <source>
        <dbReference type="Proteomes" id="UP000729402"/>
    </source>
</evidence>
<gene>
    <name evidence="3" type="ORF">GUJ93_ZPchr0006g43207</name>
</gene>
<dbReference type="Pfam" id="PF00808">
    <property type="entry name" value="CBFD_NFYB_HMF"/>
    <property type="match status" value="1"/>
</dbReference>
<dbReference type="OrthoDB" id="386949at2759"/>
<dbReference type="InterPro" id="IPR003958">
    <property type="entry name" value="CBFA_NFYB_domain"/>
</dbReference>
<name>A0A8J5SS93_ZIZPA</name>
<evidence type="ECO:0000256" key="1">
    <source>
        <dbReference type="SAM" id="MobiDB-lite"/>
    </source>
</evidence>
<reference evidence="3" key="2">
    <citation type="submission" date="2021-02" db="EMBL/GenBank/DDBJ databases">
        <authorList>
            <person name="Kimball J.A."/>
            <person name="Haas M.W."/>
            <person name="Macchietto M."/>
            <person name="Kono T."/>
            <person name="Duquette J."/>
            <person name="Shao M."/>
        </authorList>
    </citation>
    <scope>NUCLEOTIDE SEQUENCE</scope>
    <source>
        <tissue evidence="3">Fresh leaf tissue</tissue>
    </source>
</reference>
<reference evidence="3" key="1">
    <citation type="journal article" date="2021" name="bioRxiv">
        <title>Whole Genome Assembly and Annotation of Northern Wild Rice, Zizania palustris L., Supports a Whole Genome Duplication in the Zizania Genus.</title>
        <authorList>
            <person name="Haas M."/>
            <person name="Kono T."/>
            <person name="Macchietto M."/>
            <person name="Millas R."/>
            <person name="McGilp L."/>
            <person name="Shao M."/>
            <person name="Duquette J."/>
            <person name="Hirsch C.N."/>
            <person name="Kimball J."/>
        </authorList>
    </citation>
    <scope>NUCLEOTIDE SEQUENCE</scope>
    <source>
        <tissue evidence="3">Fresh leaf tissue</tissue>
    </source>
</reference>
<dbReference type="GO" id="GO:0000978">
    <property type="term" value="F:RNA polymerase II cis-regulatory region sequence-specific DNA binding"/>
    <property type="evidence" value="ECO:0007669"/>
    <property type="project" value="TreeGrafter"/>
</dbReference>
<feature type="region of interest" description="Disordered" evidence="1">
    <location>
        <begin position="88"/>
        <end position="110"/>
    </location>
</feature>
<dbReference type="Proteomes" id="UP000729402">
    <property type="component" value="Unassembled WGS sequence"/>
</dbReference>
<proteinExistence type="predicted"/>
<evidence type="ECO:0000313" key="3">
    <source>
        <dbReference type="EMBL" id="KAG8072209.1"/>
    </source>
</evidence>
<dbReference type="GO" id="GO:0016602">
    <property type="term" value="C:CCAAT-binding factor complex"/>
    <property type="evidence" value="ECO:0007669"/>
    <property type="project" value="InterPro"/>
</dbReference>
<organism evidence="3 4">
    <name type="scientific">Zizania palustris</name>
    <name type="common">Northern wild rice</name>
    <dbReference type="NCBI Taxonomy" id="103762"/>
    <lineage>
        <taxon>Eukaryota</taxon>
        <taxon>Viridiplantae</taxon>
        <taxon>Streptophyta</taxon>
        <taxon>Embryophyta</taxon>
        <taxon>Tracheophyta</taxon>
        <taxon>Spermatophyta</taxon>
        <taxon>Magnoliopsida</taxon>
        <taxon>Liliopsida</taxon>
        <taxon>Poales</taxon>
        <taxon>Poaceae</taxon>
        <taxon>BOP clade</taxon>
        <taxon>Oryzoideae</taxon>
        <taxon>Oryzeae</taxon>
        <taxon>Zizaniinae</taxon>
        <taxon>Zizania</taxon>
    </lineage>
</organism>
<dbReference type="InterPro" id="IPR027113">
    <property type="entry name" value="Transc_fact_NFYB/HAP3"/>
</dbReference>
<dbReference type="EMBL" id="JAAALK010000283">
    <property type="protein sequence ID" value="KAG8072209.1"/>
    <property type="molecule type" value="Genomic_DNA"/>
</dbReference>
<sequence length="110" mass="12917">MMPIANVIRIMRRVLPGHGKISGDAKEMIQECVSEYIIFITDEANERCQREQRMNITAEDLIWAMSRLGYYVEPVSIYLHPYREFEGESRSQRRSRQGSLIPRKKIFGSH</sequence>
<keyword evidence="4" id="KW-1185">Reference proteome</keyword>
<dbReference type="GO" id="GO:0001228">
    <property type="term" value="F:DNA-binding transcription activator activity, RNA polymerase II-specific"/>
    <property type="evidence" value="ECO:0007669"/>
    <property type="project" value="InterPro"/>
</dbReference>
<dbReference type="PANTHER" id="PTHR11064:SF196">
    <property type="entry name" value="NUCLEAR TRANSCRIPTION FACTOR Y SUBUNIT B-6"/>
    <property type="match status" value="1"/>
</dbReference>
<feature type="domain" description="Transcription factor CBF/NF-Y/archaeal histone" evidence="2">
    <location>
        <begin position="2"/>
        <end position="65"/>
    </location>
</feature>
<dbReference type="PANTHER" id="PTHR11064">
    <property type="entry name" value="CCAAT-BINDING TRANSCRIPTION FACTOR-RELATED"/>
    <property type="match status" value="1"/>
</dbReference>
<comment type="caution">
    <text evidence="3">The sequence shown here is derived from an EMBL/GenBank/DDBJ whole genome shotgun (WGS) entry which is preliminary data.</text>
</comment>
<protein>
    <recommendedName>
        <fullName evidence="2">Transcription factor CBF/NF-Y/archaeal histone domain-containing protein</fullName>
    </recommendedName>
</protein>
<accession>A0A8J5SS93</accession>
<evidence type="ECO:0000259" key="2">
    <source>
        <dbReference type="Pfam" id="PF00808"/>
    </source>
</evidence>
<dbReference type="CDD" id="cd22907">
    <property type="entry name" value="HFD_NFYB"/>
    <property type="match status" value="1"/>
</dbReference>
<dbReference type="AlphaFoldDB" id="A0A8J5SS93"/>
<feature type="compositionally biased region" description="Basic residues" evidence="1">
    <location>
        <begin position="92"/>
        <end position="110"/>
    </location>
</feature>